<dbReference type="Proteomes" id="UP000322873">
    <property type="component" value="Unassembled WGS sequence"/>
</dbReference>
<dbReference type="InterPro" id="IPR013744">
    <property type="entry name" value="SidJ"/>
</dbReference>
<dbReference type="Gene3D" id="3.40.50.1820">
    <property type="entry name" value="alpha/beta hydrolase"/>
    <property type="match status" value="1"/>
</dbReference>
<evidence type="ECO:0000313" key="1">
    <source>
        <dbReference type="EMBL" id="KAA8568873.1"/>
    </source>
</evidence>
<name>A0A5M9JKF9_MONFR</name>
<accession>A0A5M9JKF9</accession>
<dbReference type="InterPro" id="IPR029058">
    <property type="entry name" value="AB_hydrolase_fold"/>
</dbReference>
<evidence type="ECO:0000313" key="2">
    <source>
        <dbReference type="Proteomes" id="UP000322873"/>
    </source>
</evidence>
<reference evidence="1 2" key="1">
    <citation type="submission" date="2019-06" db="EMBL/GenBank/DDBJ databases">
        <title>Genome Sequence of the Brown Rot Fungal Pathogen Monilinia fructicola.</title>
        <authorList>
            <person name="De Miccolis Angelini R.M."/>
            <person name="Landi L."/>
            <person name="Abate D."/>
            <person name="Pollastro S."/>
            <person name="Romanazzi G."/>
            <person name="Faretra F."/>
        </authorList>
    </citation>
    <scope>NUCLEOTIDE SEQUENCE [LARGE SCALE GENOMIC DNA]</scope>
    <source>
        <strain evidence="1 2">Mfrc123</strain>
    </source>
</reference>
<comment type="caution">
    <text evidence="1">The sequence shown here is derived from an EMBL/GenBank/DDBJ whole genome shotgun (WGS) entry which is preliminary data.</text>
</comment>
<dbReference type="VEuPathDB" id="FungiDB:MFRU_017g00620"/>
<dbReference type="EMBL" id="VICG01000009">
    <property type="protein sequence ID" value="KAA8568873.1"/>
    <property type="molecule type" value="Genomic_DNA"/>
</dbReference>
<dbReference type="Pfam" id="PF08538">
    <property type="entry name" value="DUF1749"/>
    <property type="match status" value="1"/>
</dbReference>
<dbReference type="PANTHER" id="PTHR31591">
    <property type="entry name" value="UPF0613 PROTEIN PB24D3.06C"/>
    <property type="match status" value="1"/>
</dbReference>
<proteinExistence type="predicted"/>
<keyword evidence="2" id="KW-1185">Reference proteome</keyword>
<sequence>MPIPSDDSTQERFVFQIPITRTTIPKLAEFIPQLFLYFGRLRKNYFSLLLKPFRMASKFWPKGGLPGILHHYTETLVTFEYTSGAIPKPHSLLFIGGLGDGLATTSFMADIAKALQPTPWSLFSLNLSSSYAQWGTSHLDRDSDEIAECLRYIQEYKSAKYPNSKTVLMGHSTGSQVVLHYLHKPNPHTTTPIFDPHLKHTVRPVLDGAIMQAPISDREAIHSVLRDGLGKRPASDCQAAFRQIQEIAKDAAKRDQSIDIILPMTLTSQIGYGNTPISCRRFMSLASPTSPQKPDEDDLFSSDLSDEQLAKTFGMIHERGLLRDRLVIFYSGADQAVPDWVDKEKLLRRWKNAADHGGKHQVWDDEFTAIIPGASHALSNDDQGPARQFLVGKLMGYVQRIEQK</sequence>
<gene>
    <name evidence="1" type="ORF">EYC84_007852</name>
</gene>
<dbReference type="PANTHER" id="PTHR31591:SF1">
    <property type="entry name" value="UPF0613 PROTEIN PB24D3.06C"/>
    <property type="match status" value="1"/>
</dbReference>
<protein>
    <recommendedName>
        <fullName evidence="3">AB hydrolase-1 domain-containing protein</fullName>
    </recommendedName>
</protein>
<dbReference type="SUPFAM" id="SSF53474">
    <property type="entry name" value="alpha/beta-Hydrolases"/>
    <property type="match status" value="1"/>
</dbReference>
<evidence type="ECO:0008006" key="3">
    <source>
        <dbReference type="Google" id="ProtNLM"/>
    </source>
</evidence>
<organism evidence="1 2">
    <name type="scientific">Monilinia fructicola</name>
    <name type="common">Brown rot fungus</name>
    <name type="synonym">Ciboria fructicola</name>
    <dbReference type="NCBI Taxonomy" id="38448"/>
    <lineage>
        <taxon>Eukaryota</taxon>
        <taxon>Fungi</taxon>
        <taxon>Dikarya</taxon>
        <taxon>Ascomycota</taxon>
        <taxon>Pezizomycotina</taxon>
        <taxon>Leotiomycetes</taxon>
        <taxon>Helotiales</taxon>
        <taxon>Sclerotiniaceae</taxon>
        <taxon>Monilinia</taxon>
    </lineage>
</organism>
<dbReference type="AlphaFoldDB" id="A0A5M9JKF9"/>